<dbReference type="HOGENOM" id="CLU_020884_3_0_0"/>
<evidence type="ECO:0000259" key="2">
    <source>
        <dbReference type="Pfam" id="PF12706"/>
    </source>
</evidence>
<dbReference type="Proteomes" id="UP000000323">
    <property type="component" value="Chromosome 1"/>
</dbReference>
<dbReference type="PANTHER" id="PTHR43546">
    <property type="entry name" value="UPF0173 METAL-DEPENDENT HYDROLASE MJ1163-RELATED"/>
    <property type="match status" value="1"/>
</dbReference>
<evidence type="ECO:0000313" key="3">
    <source>
        <dbReference type="EMBL" id="ACZ41132.1"/>
    </source>
</evidence>
<dbReference type="Gene3D" id="3.60.15.10">
    <property type="entry name" value="Ribonuclease Z/Hydroxyacylglutathione hydrolase-like"/>
    <property type="match status" value="1"/>
</dbReference>
<proteinExistence type="predicted"/>
<sequence>MGLSEEIREAIVPDGMVSIWWLGQASFVLRTNDQTIYIDPFLSEFEGRLIPPPFSPEEAPPASAVLITHDHIDHLDPETIPGLIKNSPEAKFLVPNPISSQLLDIGVPSEQIIGVQPEDNVSLGSIAVHVTPAMHGESFPPYAYTFGDPQEGYRFVGYVLEYGDTRIYHAGDTIVFDGLADMLRKLNVDVGLLPINGRNYFREKNNLVGNMDEREAVELAAEAHISTIIPMHYDMFEPNLGRPDALISYLQRFHPEITCVFLARFQRFNYFKSPQKLPEVQ</sequence>
<dbReference type="AlphaFoldDB" id="D1CDX6"/>
<reference evidence="4" key="1">
    <citation type="journal article" date="2010" name="Stand. Genomic Sci.">
        <title>Complete genome sequence of 'Thermobaculum terrenum' type strain (YNP1).</title>
        <authorList>
            <person name="Kiss H."/>
            <person name="Cleland D."/>
            <person name="Lapidus A."/>
            <person name="Lucas S."/>
            <person name="Glavina Del Rio T."/>
            <person name="Nolan M."/>
            <person name="Tice H."/>
            <person name="Han C."/>
            <person name="Goodwin L."/>
            <person name="Pitluck S."/>
            <person name="Liolios K."/>
            <person name="Ivanova N."/>
            <person name="Mavromatis K."/>
            <person name="Ovchinnikova G."/>
            <person name="Pati A."/>
            <person name="Chen A."/>
            <person name="Palaniappan K."/>
            <person name="Land M."/>
            <person name="Hauser L."/>
            <person name="Chang Y."/>
            <person name="Jeffries C."/>
            <person name="Lu M."/>
            <person name="Brettin T."/>
            <person name="Detter J."/>
            <person name="Goker M."/>
            <person name="Tindall B."/>
            <person name="Beck B."/>
            <person name="McDermott T."/>
            <person name="Woyke T."/>
            <person name="Bristow J."/>
            <person name="Eisen J."/>
            <person name="Markowitz V."/>
            <person name="Hugenholtz P."/>
            <person name="Kyrpides N."/>
            <person name="Klenk H."/>
            <person name="Cheng J."/>
        </authorList>
    </citation>
    <scope>NUCLEOTIDE SEQUENCE [LARGE SCALE GENOMIC DNA]</scope>
    <source>
        <strain evidence="4">ATCC BAA-798 / YNP1</strain>
    </source>
</reference>
<dbReference type="EMBL" id="CP001825">
    <property type="protein sequence ID" value="ACZ41132.1"/>
    <property type="molecule type" value="Genomic_DNA"/>
</dbReference>
<dbReference type="GO" id="GO:0016787">
    <property type="term" value="F:hydrolase activity"/>
    <property type="evidence" value="ECO:0007669"/>
    <property type="project" value="UniProtKB-KW"/>
</dbReference>
<dbReference type="InterPro" id="IPR001279">
    <property type="entry name" value="Metallo-B-lactamas"/>
</dbReference>
<evidence type="ECO:0000313" key="4">
    <source>
        <dbReference type="Proteomes" id="UP000000323"/>
    </source>
</evidence>
<keyword evidence="1" id="KW-0378">Hydrolase</keyword>
<keyword evidence="4" id="KW-1185">Reference proteome</keyword>
<dbReference type="Pfam" id="PF12706">
    <property type="entry name" value="Lactamase_B_2"/>
    <property type="match status" value="1"/>
</dbReference>
<evidence type="ECO:0000256" key="1">
    <source>
        <dbReference type="ARBA" id="ARBA00022801"/>
    </source>
</evidence>
<dbReference type="SUPFAM" id="SSF56281">
    <property type="entry name" value="Metallo-hydrolase/oxidoreductase"/>
    <property type="match status" value="1"/>
</dbReference>
<dbReference type="PANTHER" id="PTHR43546:SF9">
    <property type="entry name" value="L-ASCORBATE-6-PHOSPHATE LACTONASE ULAG-RELATED"/>
    <property type="match status" value="1"/>
</dbReference>
<dbReference type="KEGG" id="ttr:Tter_0210"/>
<dbReference type="InterPro" id="IPR036866">
    <property type="entry name" value="RibonucZ/Hydroxyglut_hydro"/>
</dbReference>
<dbReference type="eggNOG" id="COG2220">
    <property type="taxonomic scope" value="Bacteria"/>
</dbReference>
<organism evidence="3 4">
    <name type="scientific">Thermobaculum terrenum (strain ATCC BAA-798 / CCMEE 7001 / YNP1)</name>
    <dbReference type="NCBI Taxonomy" id="525904"/>
    <lineage>
        <taxon>Bacteria</taxon>
        <taxon>Bacillati</taxon>
        <taxon>Chloroflexota</taxon>
        <taxon>Chloroflexia</taxon>
        <taxon>Candidatus Thermobaculales</taxon>
        <taxon>Candidatus Thermobaculaceae</taxon>
        <taxon>Thermobaculum</taxon>
    </lineage>
</organism>
<dbReference type="STRING" id="525904.Tter_0210"/>
<protein>
    <recommendedName>
        <fullName evidence="2">Metallo-beta-lactamase domain-containing protein</fullName>
    </recommendedName>
</protein>
<accession>D1CDX6</accession>
<gene>
    <name evidence="3" type="ordered locus">Tter_0210</name>
</gene>
<dbReference type="InterPro" id="IPR050114">
    <property type="entry name" value="UPF0173_UPF0282_UlaG_hydrolase"/>
</dbReference>
<name>D1CDX6_THET1</name>
<feature type="domain" description="Metallo-beta-lactamase" evidence="2">
    <location>
        <begin position="35"/>
        <end position="233"/>
    </location>
</feature>